<dbReference type="Proteomes" id="UP000735302">
    <property type="component" value="Unassembled WGS sequence"/>
</dbReference>
<gene>
    <name evidence="1" type="ORF">PoB_006180100</name>
</gene>
<proteinExistence type="predicted"/>
<sequence length="86" mass="9449">MLSIESLQKRSKGPWVLSSLNASYEDQDSHERIQTPGRSSNGLGVLCAVALQSILTRKKNGLQEEHTQIAVESEDAQIAVDIKTEI</sequence>
<evidence type="ECO:0000313" key="2">
    <source>
        <dbReference type="Proteomes" id="UP000735302"/>
    </source>
</evidence>
<keyword evidence="2" id="KW-1185">Reference proteome</keyword>
<protein>
    <submittedName>
        <fullName evidence="1">Uncharacterized protein</fullName>
    </submittedName>
</protein>
<dbReference type="AlphaFoldDB" id="A0AAV4CUB0"/>
<name>A0AAV4CUB0_9GAST</name>
<accession>A0AAV4CUB0</accession>
<comment type="caution">
    <text evidence="1">The sequence shown here is derived from an EMBL/GenBank/DDBJ whole genome shotgun (WGS) entry which is preliminary data.</text>
</comment>
<organism evidence="1 2">
    <name type="scientific">Plakobranchus ocellatus</name>
    <dbReference type="NCBI Taxonomy" id="259542"/>
    <lineage>
        <taxon>Eukaryota</taxon>
        <taxon>Metazoa</taxon>
        <taxon>Spiralia</taxon>
        <taxon>Lophotrochozoa</taxon>
        <taxon>Mollusca</taxon>
        <taxon>Gastropoda</taxon>
        <taxon>Heterobranchia</taxon>
        <taxon>Euthyneura</taxon>
        <taxon>Panpulmonata</taxon>
        <taxon>Sacoglossa</taxon>
        <taxon>Placobranchoidea</taxon>
        <taxon>Plakobranchidae</taxon>
        <taxon>Plakobranchus</taxon>
    </lineage>
</organism>
<reference evidence="1 2" key="1">
    <citation type="journal article" date="2021" name="Elife">
        <title>Chloroplast acquisition without the gene transfer in kleptoplastic sea slugs, Plakobranchus ocellatus.</title>
        <authorList>
            <person name="Maeda T."/>
            <person name="Takahashi S."/>
            <person name="Yoshida T."/>
            <person name="Shimamura S."/>
            <person name="Takaki Y."/>
            <person name="Nagai Y."/>
            <person name="Toyoda A."/>
            <person name="Suzuki Y."/>
            <person name="Arimoto A."/>
            <person name="Ishii H."/>
            <person name="Satoh N."/>
            <person name="Nishiyama T."/>
            <person name="Hasebe M."/>
            <person name="Maruyama T."/>
            <person name="Minagawa J."/>
            <person name="Obokata J."/>
            <person name="Shigenobu S."/>
        </authorList>
    </citation>
    <scope>NUCLEOTIDE SEQUENCE [LARGE SCALE GENOMIC DNA]</scope>
</reference>
<evidence type="ECO:0000313" key="1">
    <source>
        <dbReference type="EMBL" id="GFO35296.1"/>
    </source>
</evidence>
<dbReference type="EMBL" id="BLXT01006999">
    <property type="protein sequence ID" value="GFO35296.1"/>
    <property type="molecule type" value="Genomic_DNA"/>
</dbReference>